<dbReference type="EMBL" id="DTFV01000074">
    <property type="protein sequence ID" value="HGI30708.1"/>
    <property type="molecule type" value="Genomic_DNA"/>
</dbReference>
<keyword evidence="6" id="KW-0653">Protein transport</keyword>
<evidence type="ECO:0000256" key="7">
    <source>
        <dbReference type="SAM" id="Phobius"/>
    </source>
</evidence>
<organism evidence="9">
    <name type="scientific">Candidatus Caldatribacterium californiense</name>
    <dbReference type="NCBI Taxonomy" id="1454726"/>
    <lineage>
        <taxon>Bacteria</taxon>
        <taxon>Pseudomonadati</taxon>
        <taxon>Atribacterota</taxon>
        <taxon>Atribacteria</taxon>
        <taxon>Atribacterales</taxon>
        <taxon>Candidatus Caldatribacteriaceae</taxon>
        <taxon>Candidatus Caldatribacterium</taxon>
    </lineage>
</organism>
<comment type="similarity">
    <text evidence="6">Belongs to the exbB/tolQ family.</text>
</comment>
<keyword evidence="2" id="KW-1003">Cell membrane</keyword>
<dbReference type="PANTHER" id="PTHR30625">
    <property type="entry name" value="PROTEIN TOLQ"/>
    <property type="match status" value="1"/>
</dbReference>
<sequence>MQVFSVIAKGGYVMYPIVACSVIALAVFIERWYVLRHLKDRIRKYLKAVRKALAQEDLRGILELSSRSPNPASRIILAGLRKYFKGLPREAREAMETAASFELPLLEKRLSTLVVIANISPLLGLLGTVTGMIRTFAVIAAVGVGKPTEMAGGISEALLTTAAGLSVAIPTLVMHHYLAHLVEGLVQEIERVSSEVLELIESREYALKEKEADVPVPAMEEES</sequence>
<keyword evidence="6" id="KW-0813">Transport</keyword>
<accession>A0A7V3YGK5</accession>
<dbReference type="PANTHER" id="PTHR30625:SF11">
    <property type="entry name" value="MOTA_TOLQ_EXBB PROTON CHANNEL DOMAIN-CONTAINING PROTEIN"/>
    <property type="match status" value="1"/>
</dbReference>
<name>A0A7V3YGK5_9BACT</name>
<comment type="caution">
    <text evidence="9">The sequence shown here is derived from an EMBL/GenBank/DDBJ whole genome shotgun (WGS) entry which is preliminary data.</text>
</comment>
<feature type="transmembrane region" description="Helical" evidence="7">
    <location>
        <begin position="12"/>
        <end position="34"/>
    </location>
</feature>
<gene>
    <name evidence="9" type="ORF">ENV30_05305</name>
</gene>
<keyword evidence="3 7" id="KW-0812">Transmembrane</keyword>
<keyword evidence="5 7" id="KW-0472">Membrane</keyword>
<feature type="transmembrane region" description="Helical" evidence="7">
    <location>
        <begin position="157"/>
        <end position="178"/>
    </location>
</feature>
<dbReference type="Pfam" id="PF01618">
    <property type="entry name" value="MotA_ExbB"/>
    <property type="match status" value="1"/>
</dbReference>
<protein>
    <submittedName>
        <fullName evidence="9">MotA/TolQ/ExbB proton channel family protein</fullName>
    </submittedName>
</protein>
<dbReference type="InterPro" id="IPR050790">
    <property type="entry name" value="ExbB/TolQ_transport"/>
</dbReference>
<dbReference type="GO" id="GO:0005886">
    <property type="term" value="C:plasma membrane"/>
    <property type="evidence" value="ECO:0007669"/>
    <property type="project" value="UniProtKB-SubCell"/>
</dbReference>
<feature type="transmembrane region" description="Helical" evidence="7">
    <location>
        <begin position="113"/>
        <end position="137"/>
    </location>
</feature>
<comment type="subcellular location">
    <subcellularLocation>
        <location evidence="1">Cell membrane</location>
        <topology evidence="1">Multi-pass membrane protein</topology>
    </subcellularLocation>
    <subcellularLocation>
        <location evidence="6">Membrane</location>
        <topology evidence="6">Multi-pass membrane protein</topology>
    </subcellularLocation>
</comment>
<reference evidence="9" key="1">
    <citation type="journal article" date="2020" name="mSystems">
        <title>Genome- and Community-Level Interaction Insights into Carbon Utilization and Element Cycling Functions of Hydrothermarchaeota in Hydrothermal Sediment.</title>
        <authorList>
            <person name="Zhou Z."/>
            <person name="Liu Y."/>
            <person name="Xu W."/>
            <person name="Pan J."/>
            <person name="Luo Z.H."/>
            <person name="Li M."/>
        </authorList>
    </citation>
    <scope>NUCLEOTIDE SEQUENCE [LARGE SCALE GENOMIC DNA]</scope>
    <source>
        <strain evidence="9">SpSt-747</strain>
    </source>
</reference>
<evidence type="ECO:0000256" key="6">
    <source>
        <dbReference type="RuleBase" id="RU004057"/>
    </source>
</evidence>
<dbReference type="GO" id="GO:0017038">
    <property type="term" value="P:protein import"/>
    <property type="evidence" value="ECO:0007669"/>
    <property type="project" value="TreeGrafter"/>
</dbReference>
<evidence type="ECO:0000259" key="8">
    <source>
        <dbReference type="Pfam" id="PF01618"/>
    </source>
</evidence>
<proteinExistence type="inferred from homology"/>
<evidence type="ECO:0000313" key="9">
    <source>
        <dbReference type="EMBL" id="HGI30708.1"/>
    </source>
</evidence>
<dbReference type="AlphaFoldDB" id="A0A7V3YGK5"/>
<dbReference type="InterPro" id="IPR002898">
    <property type="entry name" value="MotA_ExbB_proton_chnl"/>
</dbReference>
<feature type="domain" description="MotA/TolQ/ExbB proton channel" evidence="8">
    <location>
        <begin position="70"/>
        <end position="190"/>
    </location>
</feature>
<evidence type="ECO:0000256" key="2">
    <source>
        <dbReference type="ARBA" id="ARBA00022475"/>
    </source>
</evidence>
<evidence type="ECO:0000256" key="3">
    <source>
        <dbReference type="ARBA" id="ARBA00022692"/>
    </source>
</evidence>
<evidence type="ECO:0000256" key="4">
    <source>
        <dbReference type="ARBA" id="ARBA00022989"/>
    </source>
</evidence>
<evidence type="ECO:0000256" key="1">
    <source>
        <dbReference type="ARBA" id="ARBA00004651"/>
    </source>
</evidence>
<evidence type="ECO:0000256" key="5">
    <source>
        <dbReference type="ARBA" id="ARBA00023136"/>
    </source>
</evidence>
<keyword evidence="4 7" id="KW-1133">Transmembrane helix</keyword>